<dbReference type="Pfam" id="PF26348">
    <property type="entry name" value="SRA_ScoMcrA"/>
    <property type="match status" value="1"/>
</dbReference>
<name>A0A1T5JT98_9MICO</name>
<accession>A0A1T5JT98</accession>
<evidence type="ECO:0000313" key="2">
    <source>
        <dbReference type="EMBL" id="SKC54613.1"/>
    </source>
</evidence>
<reference evidence="2 3" key="1">
    <citation type="submission" date="2017-02" db="EMBL/GenBank/DDBJ databases">
        <authorList>
            <person name="Peterson S.W."/>
        </authorList>
    </citation>
    <scope>NUCLEOTIDE SEQUENCE [LARGE SCALE GENOMIC DNA]</scope>
    <source>
        <strain evidence="2 3">VKM Ac-2059</strain>
    </source>
</reference>
<dbReference type="AlphaFoldDB" id="A0A1T5JT98"/>
<proteinExistence type="predicted"/>
<dbReference type="Proteomes" id="UP000190857">
    <property type="component" value="Unassembled WGS sequence"/>
</dbReference>
<organism evidence="2 3">
    <name type="scientific">Okibacterium fritillariae</name>
    <dbReference type="NCBI Taxonomy" id="123320"/>
    <lineage>
        <taxon>Bacteria</taxon>
        <taxon>Bacillati</taxon>
        <taxon>Actinomycetota</taxon>
        <taxon>Actinomycetes</taxon>
        <taxon>Micrococcales</taxon>
        <taxon>Microbacteriaceae</taxon>
        <taxon>Okibacterium</taxon>
    </lineage>
</organism>
<dbReference type="OrthoDB" id="4939521at2"/>
<feature type="domain" description="ScoMcrA-like SRA" evidence="1">
    <location>
        <begin position="20"/>
        <end position="106"/>
    </location>
</feature>
<sequence>MALIDLNDRGFVVEVGDLVTRRDLASHFGGSGQSGIETPKGQPHIFVFSDPSTGSKHGYNFDGWAADGSAFFYTGAGRLGPQDFVRGNKALRDARSLGKTIHLFAADGNEVGTSTRLHRYLGEFELDQVDPHRIEEAPDGIGIVRTVIVFRLVPRGTAAATISQDLIASAPPAMQTGWFETTREASDSLTFARKAVAESAIVRRERLLEDRLISAIEATGKTATRLSIVIPGQGAALFTDTWVREDRELFEVKADATRNNIRMAVGQLLDYARHIDPRPSHLTVVVPVRPIEDLVEFVKSLGLGIAVFDASGAGAHPSLNRL</sequence>
<gene>
    <name evidence="2" type="ORF">SAMN06309945_1843</name>
</gene>
<evidence type="ECO:0000313" key="3">
    <source>
        <dbReference type="Proteomes" id="UP000190857"/>
    </source>
</evidence>
<dbReference type="InterPro" id="IPR058712">
    <property type="entry name" value="SRA_ScoMcrA"/>
</dbReference>
<dbReference type="RefSeq" id="WP_079727814.1">
    <property type="nucleotide sequence ID" value="NZ_FUZP01000001.1"/>
</dbReference>
<dbReference type="EMBL" id="FUZP01000001">
    <property type="protein sequence ID" value="SKC54613.1"/>
    <property type="molecule type" value="Genomic_DNA"/>
</dbReference>
<evidence type="ECO:0000259" key="1">
    <source>
        <dbReference type="Pfam" id="PF26348"/>
    </source>
</evidence>
<keyword evidence="3" id="KW-1185">Reference proteome</keyword>
<dbReference type="STRING" id="123320.SAMN06309945_1843"/>
<protein>
    <submittedName>
        <fullName evidence="2">5-methylcytosine-specific restriction enzyme A</fullName>
    </submittedName>
</protein>